<dbReference type="Proteomes" id="UP000821866">
    <property type="component" value="Unassembled WGS sequence"/>
</dbReference>
<evidence type="ECO:0000313" key="2">
    <source>
        <dbReference type="Proteomes" id="UP000821866"/>
    </source>
</evidence>
<dbReference type="AlphaFoldDB" id="A0A9J6CX24"/>
<keyword evidence="2" id="KW-1185">Reference proteome</keyword>
<dbReference type="EMBL" id="JABSTU010005312">
    <property type="protein sequence ID" value="KAH7944750.1"/>
    <property type="molecule type" value="Genomic_DNA"/>
</dbReference>
<proteinExistence type="predicted"/>
<gene>
    <name evidence="1" type="ORF">HPB51_028533</name>
</gene>
<reference evidence="1" key="1">
    <citation type="journal article" date="2020" name="Cell">
        <title>Large-Scale Comparative Analyses of Tick Genomes Elucidate Their Genetic Diversity and Vector Capacities.</title>
        <authorList>
            <consortium name="Tick Genome and Microbiome Consortium (TIGMIC)"/>
            <person name="Jia N."/>
            <person name="Wang J."/>
            <person name="Shi W."/>
            <person name="Du L."/>
            <person name="Sun Y."/>
            <person name="Zhan W."/>
            <person name="Jiang J.F."/>
            <person name="Wang Q."/>
            <person name="Zhang B."/>
            <person name="Ji P."/>
            <person name="Bell-Sakyi L."/>
            <person name="Cui X.M."/>
            <person name="Yuan T.T."/>
            <person name="Jiang B.G."/>
            <person name="Yang W.F."/>
            <person name="Lam T.T."/>
            <person name="Chang Q.C."/>
            <person name="Ding S.J."/>
            <person name="Wang X.J."/>
            <person name="Zhu J.G."/>
            <person name="Ruan X.D."/>
            <person name="Zhao L."/>
            <person name="Wei J.T."/>
            <person name="Ye R.Z."/>
            <person name="Que T.C."/>
            <person name="Du C.H."/>
            <person name="Zhou Y.H."/>
            <person name="Cheng J.X."/>
            <person name="Dai P.F."/>
            <person name="Guo W.B."/>
            <person name="Han X.H."/>
            <person name="Huang E.J."/>
            <person name="Li L.F."/>
            <person name="Wei W."/>
            <person name="Gao Y.C."/>
            <person name="Liu J.Z."/>
            <person name="Shao H.Z."/>
            <person name="Wang X."/>
            <person name="Wang C.C."/>
            <person name="Yang T.C."/>
            <person name="Huo Q.B."/>
            <person name="Li W."/>
            <person name="Chen H.Y."/>
            <person name="Chen S.E."/>
            <person name="Zhou L.G."/>
            <person name="Ni X.B."/>
            <person name="Tian J.H."/>
            <person name="Sheng Y."/>
            <person name="Liu T."/>
            <person name="Pan Y.S."/>
            <person name="Xia L.Y."/>
            <person name="Li J."/>
            <person name="Zhao F."/>
            <person name="Cao W.C."/>
        </authorList>
    </citation>
    <scope>NUCLEOTIDE SEQUENCE</scope>
    <source>
        <strain evidence="1">Rmic-2018</strain>
    </source>
</reference>
<reference evidence="1" key="2">
    <citation type="submission" date="2021-09" db="EMBL/GenBank/DDBJ databases">
        <authorList>
            <person name="Jia N."/>
            <person name="Wang J."/>
            <person name="Shi W."/>
            <person name="Du L."/>
            <person name="Sun Y."/>
            <person name="Zhan W."/>
            <person name="Jiang J."/>
            <person name="Wang Q."/>
            <person name="Zhang B."/>
            <person name="Ji P."/>
            <person name="Sakyi L.B."/>
            <person name="Cui X."/>
            <person name="Yuan T."/>
            <person name="Jiang B."/>
            <person name="Yang W."/>
            <person name="Lam T.T.-Y."/>
            <person name="Chang Q."/>
            <person name="Ding S."/>
            <person name="Wang X."/>
            <person name="Zhu J."/>
            <person name="Ruan X."/>
            <person name="Zhao L."/>
            <person name="Wei J."/>
            <person name="Que T."/>
            <person name="Du C."/>
            <person name="Cheng J."/>
            <person name="Dai P."/>
            <person name="Han X."/>
            <person name="Huang E."/>
            <person name="Gao Y."/>
            <person name="Liu J."/>
            <person name="Shao H."/>
            <person name="Ye R."/>
            <person name="Li L."/>
            <person name="Wei W."/>
            <person name="Wang X."/>
            <person name="Wang C."/>
            <person name="Huo Q."/>
            <person name="Li W."/>
            <person name="Guo W."/>
            <person name="Chen H."/>
            <person name="Chen S."/>
            <person name="Zhou L."/>
            <person name="Zhou L."/>
            <person name="Ni X."/>
            <person name="Tian J."/>
            <person name="Zhou Y."/>
            <person name="Sheng Y."/>
            <person name="Liu T."/>
            <person name="Pan Y."/>
            <person name="Xia L."/>
            <person name="Li J."/>
            <person name="Zhao F."/>
            <person name="Cao W."/>
        </authorList>
    </citation>
    <scope>NUCLEOTIDE SEQUENCE</scope>
    <source>
        <strain evidence="1">Rmic-2018</strain>
        <tissue evidence="1">Larvae</tissue>
    </source>
</reference>
<sequence>MQVVPRPYRFHGETAHVLRISGECSYKLMRTDRLGNLEKITQEIGFQLLLLETLQKIMSKDDLDNVVILAGRKYQDFFEANRDTQRTALNGLLKKCDIEENENSEENEG</sequence>
<name>A0A9J6CX24_RHIMP</name>
<accession>A0A9J6CX24</accession>
<evidence type="ECO:0000313" key="1">
    <source>
        <dbReference type="EMBL" id="KAH7944750.1"/>
    </source>
</evidence>
<organism evidence="1 2">
    <name type="scientific">Rhipicephalus microplus</name>
    <name type="common">Cattle tick</name>
    <name type="synonym">Boophilus microplus</name>
    <dbReference type="NCBI Taxonomy" id="6941"/>
    <lineage>
        <taxon>Eukaryota</taxon>
        <taxon>Metazoa</taxon>
        <taxon>Ecdysozoa</taxon>
        <taxon>Arthropoda</taxon>
        <taxon>Chelicerata</taxon>
        <taxon>Arachnida</taxon>
        <taxon>Acari</taxon>
        <taxon>Parasitiformes</taxon>
        <taxon>Ixodida</taxon>
        <taxon>Ixodoidea</taxon>
        <taxon>Ixodidae</taxon>
        <taxon>Rhipicephalinae</taxon>
        <taxon>Rhipicephalus</taxon>
        <taxon>Boophilus</taxon>
    </lineage>
</organism>
<protein>
    <submittedName>
        <fullName evidence="1">Uncharacterized protein</fullName>
    </submittedName>
</protein>
<comment type="caution">
    <text evidence="1">The sequence shown here is derived from an EMBL/GenBank/DDBJ whole genome shotgun (WGS) entry which is preliminary data.</text>
</comment>